<gene>
    <name evidence="1" type="ORF">J2S42_003657</name>
</gene>
<reference evidence="1 2" key="1">
    <citation type="submission" date="2023-07" db="EMBL/GenBank/DDBJ databases">
        <title>Sequencing the genomes of 1000 actinobacteria strains.</title>
        <authorList>
            <person name="Klenk H.-P."/>
        </authorList>
    </citation>
    <scope>NUCLEOTIDE SEQUENCE [LARGE SCALE GENOMIC DNA]</scope>
    <source>
        <strain evidence="1 2">DSM 44709</strain>
    </source>
</reference>
<dbReference type="EMBL" id="JAUSUZ010000001">
    <property type="protein sequence ID" value="MDQ0366988.1"/>
    <property type="molecule type" value="Genomic_DNA"/>
</dbReference>
<protein>
    <submittedName>
        <fullName evidence="1">Uncharacterized protein</fullName>
    </submittedName>
</protein>
<keyword evidence="2" id="KW-1185">Reference proteome</keyword>
<sequence>MAPGRYRDMVFRTVSALEAGLSTTTRKCFVAMPISTPADRVADYEGDADHFGHVLEYLISPALREVGYQVIPPAASGSTVIQAEIVKNLVQSDLVLCDVSTLNANVMLELGIRIALNRSICLIRDNLTTQLPFDMSIINTYEYSSSLNPWSLRGEVEALSAHIQATRNSNPENINPLWRYFGLTLRAESPVEQVEEKDPWQAKFELLASQVDSLVKQQHDGTAPGASRPVADPAVVAEQAAQDEAAIANAPSHVRDLLREATRIAGEVNARVLPAEIKDDEVVLDLGVYVLGLSRREDIINLGHRMGLRVRFLGGQSPDSPAA</sequence>
<dbReference type="RefSeq" id="WP_307240723.1">
    <property type="nucleotide sequence ID" value="NZ_JAUSUZ010000001.1"/>
</dbReference>
<organism evidence="1 2">
    <name type="scientific">Catenuloplanes indicus</name>
    <dbReference type="NCBI Taxonomy" id="137267"/>
    <lineage>
        <taxon>Bacteria</taxon>
        <taxon>Bacillati</taxon>
        <taxon>Actinomycetota</taxon>
        <taxon>Actinomycetes</taxon>
        <taxon>Micromonosporales</taxon>
        <taxon>Micromonosporaceae</taxon>
        <taxon>Catenuloplanes</taxon>
    </lineage>
</organism>
<proteinExistence type="predicted"/>
<dbReference type="Proteomes" id="UP001240236">
    <property type="component" value="Unassembled WGS sequence"/>
</dbReference>
<evidence type="ECO:0000313" key="1">
    <source>
        <dbReference type="EMBL" id="MDQ0366988.1"/>
    </source>
</evidence>
<accession>A0AAE3VZA6</accession>
<evidence type="ECO:0000313" key="2">
    <source>
        <dbReference type="Proteomes" id="UP001240236"/>
    </source>
</evidence>
<dbReference type="AlphaFoldDB" id="A0AAE3VZA6"/>
<name>A0AAE3VZA6_9ACTN</name>
<comment type="caution">
    <text evidence="1">The sequence shown here is derived from an EMBL/GenBank/DDBJ whole genome shotgun (WGS) entry which is preliminary data.</text>
</comment>